<evidence type="ECO:0000313" key="3">
    <source>
        <dbReference type="Proteomes" id="UP000324222"/>
    </source>
</evidence>
<feature type="compositionally biased region" description="Basic and acidic residues" evidence="1">
    <location>
        <begin position="1"/>
        <end position="11"/>
    </location>
</feature>
<dbReference type="Proteomes" id="UP000324222">
    <property type="component" value="Unassembled WGS sequence"/>
</dbReference>
<reference evidence="2 3" key="1">
    <citation type="submission" date="2019-05" db="EMBL/GenBank/DDBJ databases">
        <title>Another draft genome of Portunus trituberculatus and its Hox gene families provides insights of decapod evolution.</title>
        <authorList>
            <person name="Jeong J.-H."/>
            <person name="Song I."/>
            <person name="Kim S."/>
            <person name="Choi T."/>
            <person name="Kim D."/>
            <person name="Ryu S."/>
            <person name="Kim W."/>
        </authorList>
    </citation>
    <scope>NUCLEOTIDE SEQUENCE [LARGE SCALE GENOMIC DNA]</scope>
    <source>
        <tissue evidence="2">Muscle</tissue>
    </source>
</reference>
<accession>A0A5B7CGN2</accession>
<dbReference type="AlphaFoldDB" id="A0A5B7CGN2"/>
<name>A0A5B7CGN2_PORTR</name>
<gene>
    <name evidence="2" type="ORF">E2C01_001025</name>
</gene>
<dbReference type="EMBL" id="VSRR010000030">
    <property type="protein sequence ID" value="MPC08438.1"/>
    <property type="molecule type" value="Genomic_DNA"/>
</dbReference>
<feature type="region of interest" description="Disordered" evidence="1">
    <location>
        <begin position="1"/>
        <end position="25"/>
    </location>
</feature>
<organism evidence="2 3">
    <name type="scientific">Portunus trituberculatus</name>
    <name type="common">Swimming crab</name>
    <name type="synonym">Neptunus trituberculatus</name>
    <dbReference type="NCBI Taxonomy" id="210409"/>
    <lineage>
        <taxon>Eukaryota</taxon>
        <taxon>Metazoa</taxon>
        <taxon>Ecdysozoa</taxon>
        <taxon>Arthropoda</taxon>
        <taxon>Crustacea</taxon>
        <taxon>Multicrustacea</taxon>
        <taxon>Malacostraca</taxon>
        <taxon>Eumalacostraca</taxon>
        <taxon>Eucarida</taxon>
        <taxon>Decapoda</taxon>
        <taxon>Pleocyemata</taxon>
        <taxon>Brachyura</taxon>
        <taxon>Eubrachyura</taxon>
        <taxon>Portunoidea</taxon>
        <taxon>Portunidae</taxon>
        <taxon>Portuninae</taxon>
        <taxon>Portunus</taxon>
    </lineage>
</organism>
<comment type="caution">
    <text evidence="2">The sequence shown here is derived from an EMBL/GenBank/DDBJ whole genome shotgun (WGS) entry which is preliminary data.</text>
</comment>
<protein>
    <submittedName>
        <fullName evidence="2">Uncharacterized protein</fullName>
    </submittedName>
</protein>
<keyword evidence="3" id="KW-1185">Reference proteome</keyword>
<evidence type="ECO:0000313" key="2">
    <source>
        <dbReference type="EMBL" id="MPC08438.1"/>
    </source>
</evidence>
<proteinExistence type="predicted"/>
<evidence type="ECO:0000256" key="1">
    <source>
        <dbReference type="SAM" id="MobiDB-lite"/>
    </source>
</evidence>
<sequence length="74" mass="8205">MEGMGDETRAEAEDEAVEVGRGTEVQGSIEEVIDGWCGAEDLLIFVHFSSSPSGDGDTQMQYHFVYSWVSVDEW</sequence>